<dbReference type="Gene3D" id="3.30.300.30">
    <property type="match status" value="1"/>
</dbReference>
<dbReference type="Gene3D" id="3.40.50.12780">
    <property type="entry name" value="N-terminal domain of ligase-like"/>
    <property type="match status" value="1"/>
</dbReference>
<keyword evidence="3" id="KW-0436">Ligase</keyword>
<accession>A0ABS0J4A9</accession>
<dbReference type="RefSeq" id="WP_196609241.1">
    <property type="nucleotide sequence ID" value="NZ_VRYY01000249.1"/>
</dbReference>
<dbReference type="InterPro" id="IPR000873">
    <property type="entry name" value="AMP-dep_synth/lig_dom"/>
</dbReference>
<dbReference type="Pfam" id="PF00501">
    <property type="entry name" value="AMP-binding"/>
    <property type="match status" value="1"/>
</dbReference>
<dbReference type="InterPro" id="IPR025110">
    <property type="entry name" value="AMP-bd_C"/>
</dbReference>
<dbReference type="PANTHER" id="PTHR43767">
    <property type="entry name" value="LONG-CHAIN-FATTY-ACID--COA LIGASE"/>
    <property type="match status" value="1"/>
</dbReference>
<reference evidence="3 4" key="1">
    <citation type="submission" date="2019-08" db="EMBL/GenBank/DDBJ databases">
        <authorList>
            <person name="Luo N."/>
        </authorList>
    </citation>
    <scope>NUCLEOTIDE SEQUENCE [LARGE SCALE GENOMIC DNA]</scope>
    <source>
        <strain evidence="3 4">NCIMB 9442</strain>
    </source>
</reference>
<dbReference type="InterPro" id="IPR042099">
    <property type="entry name" value="ANL_N_sf"/>
</dbReference>
<name>A0ABS0J4A9_9BACT</name>
<protein>
    <submittedName>
        <fullName evidence="3">Long-chain fatty acid--CoA ligase</fullName>
    </submittedName>
</protein>
<gene>
    <name evidence="3" type="ORF">FVW20_09525</name>
</gene>
<evidence type="ECO:0000313" key="3">
    <source>
        <dbReference type="EMBL" id="MBG3877249.1"/>
    </source>
</evidence>
<evidence type="ECO:0000259" key="1">
    <source>
        <dbReference type="Pfam" id="PF00501"/>
    </source>
</evidence>
<comment type="caution">
    <text evidence="3">The sequence shown here is derived from an EMBL/GenBank/DDBJ whole genome shotgun (WGS) entry which is preliminary data.</text>
</comment>
<organism evidence="3 4">
    <name type="scientific">Nitratidesulfovibrio oxamicus</name>
    <dbReference type="NCBI Taxonomy" id="32016"/>
    <lineage>
        <taxon>Bacteria</taxon>
        <taxon>Pseudomonadati</taxon>
        <taxon>Thermodesulfobacteriota</taxon>
        <taxon>Desulfovibrionia</taxon>
        <taxon>Desulfovibrionales</taxon>
        <taxon>Desulfovibrionaceae</taxon>
        <taxon>Nitratidesulfovibrio</taxon>
    </lineage>
</organism>
<dbReference type="SUPFAM" id="SSF56801">
    <property type="entry name" value="Acetyl-CoA synthetase-like"/>
    <property type="match status" value="1"/>
</dbReference>
<evidence type="ECO:0000313" key="4">
    <source>
        <dbReference type="Proteomes" id="UP001194469"/>
    </source>
</evidence>
<dbReference type="InterPro" id="IPR020845">
    <property type="entry name" value="AMP-binding_CS"/>
</dbReference>
<evidence type="ECO:0000259" key="2">
    <source>
        <dbReference type="Pfam" id="PF13193"/>
    </source>
</evidence>
<dbReference type="GO" id="GO:0016874">
    <property type="term" value="F:ligase activity"/>
    <property type="evidence" value="ECO:0007669"/>
    <property type="project" value="UniProtKB-KW"/>
</dbReference>
<dbReference type="CDD" id="cd05936">
    <property type="entry name" value="FC-FACS_FadD_like"/>
    <property type="match status" value="1"/>
</dbReference>
<dbReference type="PROSITE" id="PS00455">
    <property type="entry name" value="AMP_BINDING"/>
    <property type="match status" value="1"/>
</dbReference>
<sequence length="583" mass="65004">MTETTPLADFPWLASYDAGVPANISYETFPLFTLLDRAAERTPRRTAIAFRNYRISYARLRQLAEVMAANLRAQGVRRGDKVSIMLPNLPQTVIAFWAVLKAGGVVVMTNPLYMEKELVHQIHDSGARFMIALDLVWPKIEPLRDKLGIDKYFLTRIGDGLSFPLNFLYAFKAKREGTWRELPFDGRHVLPWKTLLKGKARHSTTTCNPTEDLAVLQYTGGTTGISKGVMLTHHNMSVNVQQITTILGDAREMDHCFLGLMPYFHVYGLTTCLTLPTALAATIVPFPRYVPRDVLVGIQKHKPTIFPGAPSIYISLMQQKEVGDYDLTSIRYCISGSAPMPVEHIKRFRELTGAQVIEGFGLTEASPVTHLNPIHGVSKPGSIGIPFPDTEARIVDMEVGLVPLPAGKVGELIIRGPQVMKGYWNRPDETANTLRNGWLYTGDIATMDEDGYFTIVDRKKDMFLVGGYNVYPREIDEVLHEHPRIKEAVTVGVPHPTRGEMIKAFVVVKTGEKLSKAEVVAHCREKLANYKVPKQVEFRDDLPKTVVGKVLRRILRTEEEEKLKAELAASPATAAASDDDGAQ</sequence>
<dbReference type="PANTHER" id="PTHR43767:SF9">
    <property type="entry name" value="LONG-CHAIN-FATTY-ACID--COA LIGASE"/>
    <property type="match status" value="1"/>
</dbReference>
<dbReference type="EMBL" id="VRYY01000249">
    <property type="protein sequence ID" value="MBG3877249.1"/>
    <property type="molecule type" value="Genomic_DNA"/>
</dbReference>
<feature type="domain" description="AMP-dependent synthetase/ligase" evidence="1">
    <location>
        <begin position="35"/>
        <end position="424"/>
    </location>
</feature>
<keyword evidence="4" id="KW-1185">Reference proteome</keyword>
<feature type="domain" description="AMP-binding enzyme C-terminal" evidence="2">
    <location>
        <begin position="474"/>
        <end position="549"/>
    </location>
</feature>
<dbReference type="InterPro" id="IPR050237">
    <property type="entry name" value="ATP-dep_AMP-bd_enzyme"/>
</dbReference>
<proteinExistence type="predicted"/>
<dbReference type="Pfam" id="PF13193">
    <property type="entry name" value="AMP-binding_C"/>
    <property type="match status" value="1"/>
</dbReference>
<dbReference type="InterPro" id="IPR045851">
    <property type="entry name" value="AMP-bd_C_sf"/>
</dbReference>
<dbReference type="Proteomes" id="UP001194469">
    <property type="component" value="Unassembled WGS sequence"/>
</dbReference>